<protein>
    <submittedName>
        <fullName evidence="2">MULE transposase domain-containing protein</fullName>
    </submittedName>
</protein>
<reference evidence="2" key="1">
    <citation type="submission" date="2022-11" db="UniProtKB">
        <authorList>
            <consortium name="WormBaseParasite"/>
        </authorList>
    </citation>
    <scope>IDENTIFICATION</scope>
</reference>
<dbReference type="AlphaFoldDB" id="A0A915N6W6"/>
<accession>A0A915N6W6</accession>
<organism evidence="1 2">
    <name type="scientific">Meloidogyne javanica</name>
    <name type="common">Root-knot nematode worm</name>
    <dbReference type="NCBI Taxonomy" id="6303"/>
    <lineage>
        <taxon>Eukaryota</taxon>
        <taxon>Metazoa</taxon>
        <taxon>Ecdysozoa</taxon>
        <taxon>Nematoda</taxon>
        <taxon>Chromadorea</taxon>
        <taxon>Rhabditida</taxon>
        <taxon>Tylenchina</taxon>
        <taxon>Tylenchomorpha</taxon>
        <taxon>Tylenchoidea</taxon>
        <taxon>Meloidogynidae</taxon>
        <taxon>Meloidogyninae</taxon>
        <taxon>Meloidogyne</taxon>
        <taxon>Meloidogyne incognita group</taxon>
    </lineage>
</organism>
<dbReference type="WBParaSite" id="scaffold7425_cov209.g12004">
    <property type="protein sequence ID" value="scaffold7425_cov209.g12004"/>
    <property type="gene ID" value="scaffold7425_cov209.g12004"/>
</dbReference>
<name>A0A915N6W6_MELJA</name>
<sequence>MADKSENTYIRALHVLFEALNGIGPLSVMLDFEQATKNAYLNVFGDAIQIRFCPFHLGQSILRKIQKSKLTHVYTTNDDYKKLVRSLAALSFLRPIQVTPAFNLLRQKAQELYIAPIQNGGDPMTIFDYFARENGGAPLFPIEMWNHHESILVDLGRTNNAQEGFHLALRKQFSSAHPPLSKLVNVLKNEERIAKDKIYMFEILLWESELDLEKEHILIMTGQ</sequence>
<keyword evidence="1" id="KW-1185">Reference proteome</keyword>
<dbReference type="Proteomes" id="UP000887561">
    <property type="component" value="Unplaced"/>
</dbReference>
<evidence type="ECO:0000313" key="1">
    <source>
        <dbReference type="Proteomes" id="UP000887561"/>
    </source>
</evidence>
<proteinExistence type="predicted"/>
<evidence type="ECO:0000313" key="2">
    <source>
        <dbReference type="WBParaSite" id="scaffold7425_cov209.g12004"/>
    </source>
</evidence>